<dbReference type="Proteomes" id="UP000753908">
    <property type="component" value="Unassembled WGS sequence"/>
</dbReference>
<protein>
    <submittedName>
        <fullName evidence="3">Uncharacterized protein</fullName>
    </submittedName>
</protein>
<feature type="transmembrane region" description="Helical" evidence="2">
    <location>
        <begin position="168"/>
        <end position="189"/>
    </location>
</feature>
<evidence type="ECO:0000313" key="3">
    <source>
        <dbReference type="EMBL" id="MBW4549182.1"/>
    </source>
</evidence>
<proteinExistence type="predicted"/>
<feature type="transmembrane region" description="Helical" evidence="2">
    <location>
        <begin position="64"/>
        <end position="82"/>
    </location>
</feature>
<evidence type="ECO:0000256" key="2">
    <source>
        <dbReference type="SAM" id="Phobius"/>
    </source>
</evidence>
<feature type="region of interest" description="Disordered" evidence="1">
    <location>
        <begin position="1"/>
        <end position="35"/>
    </location>
</feature>
<comment type="caution">
    <text evidence="3">The sequence shown here is derived from an EMBL/GenBank/DDBJ whole genome shotgun (WGS) entry which is preliminary data.</text>
</comment>
<keyword evidence="2" id="KW-0812">Transmembrane</keyword>
<reference evidence="3" key="2">
    <citation type="journal article" date="2022" name="Microbiol. Resour. Announc.">
        <title>Metagenome Sequencing to Explore Phylogenomics of Terrestrial Cyanobacteria.</title>
        <authorList>
            <person name="Ward R.D."/>
            <person name="Stajich J.E."/>
            <person name="Johansen J.R."/>
            <person name="Huntemann M."/>
            <person name="Clum A."/>
            <person name="Foster B."/>
            <person name="Foster B."/>
            <person name="Roux S."/>
            <person name="Palaniappan K."/>
            <person name="Varghese N."/>
            <person name="Mukherjee S."/>
            <person name="Reddy T.B.K."/>
            <person name="Daum C."/>
            <person name="Copeland A."/>
            <person name="Chen I.A."/>
            <person name="Ivanova N.N."/>
            <person name="Kyrpides N.C."/>
            <person name="Shapiro N."/>
            <person name="Eloe-Fadrosh E.A."/>
            <person name="Pietrasiak N."/>
        </authorList>
    </citation>
    <scope>NUCLEOTIDE SEQUENCE</scope>
    <source>
        <strain evidence="3">CPER-KK1</strain>
    </source>
</reference>
<name>A0A951PUE5_9CYAN</name>
<reference evidence="3" key="1">
    <citation type="submission" date="2021-05" db="EMBL/GenBank/DDBJ databases">
        <authorList>
            <person name="Pietrasiak N."/>
            <person name="Ward R."/>
            <person name="Stajich J.E."/>
            <person name="Kurbessoian T."/>
        </authorList>
    </citation>
    <scope>NUCLEOTIDE SEQUENCE</scope>
    <source>
        <strain evidence="3">CPER-KK1</strain>
    </source>
</reference>
<evidence type="ECO:0000313" key="4">
    <source>
        <dbReference type="Proteomes" id="UP000753908"/>
    </source>
</evidence>
<accession>A0A951PUE5</accession>
<organism evidence="3 4">
    <name type="scientific">Symplocastrum torsivum CPER-KK1</name>
    <dbReference type="NCBI Taxonomy" id="450513"/>
    <lineage>
        <taxon>Bacteria</taxon>
        <taxon>Bacillati</taxon>
        <taxon>Cyanobacteriota</taxon>
        <taxon>Cyanophyceae</taxon>
        <taxon>Oscillatoriophycideae</taxon>
        <taxon>Oscillatoriales</taxon>
        <taxon>Microcoleaceae</taxon>
        <taxon>Symplocastrum</taxon>
    </lineage>
</organism>
<sequence>MFDDDDLHLFVDSPEDEEEDSLDIEESLEPSPKVQELSEHDRFLLYQTQQFKERQHSRRKVESAMALILCSTLSGNVALLFVEWGASWLLAATLSTSIGIASVGFIPVGEGNKLIAKAKYLVPVGASFFATNDYRDKELQAWLGIQNYKSDVATHNYGEPIQIQADGVLNIAIIIAGILAIIFGGLLVFRSDERNINDIDF</sequence>
<gene>
    <name evidence="3" type="ORF">KME25_32975</name>
</gene>
<keyword evidence="2" id="KW-1133">Transmembrane helix</keyword>
<dbReference type="AlphaFoldDB" id="A0A951PUE5"/>
<keyword evidence="2" id="KW-0472">Membrane</keyword>
<evidence type="ECO:0000256" key="1">
    <source>
        <dbReference type="SAM" id="MobiDB-lite"/>
    </source>
</evidence>
<feature type="compositionally biased region" description="Acidic residues" evidence="1">
    <location>
        <begin position="13"/>
        <end position="28"/>
    </location>
</feature>
<feature type="transmembrane region" description="Helical" evidence="2">
    <location>
        <begin position="88"/>
        <end position="109"/>
    </location>
</feature>
<dbReference type="EMBL" id="JAHHIF010000085">
    <property type="protein sequence ID" value="MBW4549182.1"/>
    <property type="molecule type" value="Genomic_DNA"/>
</dbReference>